<evidence type="ECO:0000313" key="5">
    <source>
        <dbReference type="EnsemblMetazoa" id="XP_024084908.1"/>
    </source>
</evidence>
<feature type="compositionally biased region" description="Polar residues" evidence="3">
    <location>
        <begin position="675"/>
        <end position="684"/>
    </location>
</feature>
<keyword evidence="6" id="KW-1185">Reference proteome</keyword>
<dbReference type="GO" id="GO:0005737">
    <property type="term" value="C:cytoplasm"/>
    <property type="evidence" value="ECO:0007669"/>
    <property type="project" value="TreeGrafter"/>
</dbReference>
<feature type="region of interest" description="Disordered" evidence="3">
    <location>
        <begin position="422"/>
        <end position="447"/>
    </location>
</feature>
<feature type="coiled-coil region" evidence="2">
    <location>
        <begin position="986"/>
        <end position="1052"/>
    </location>
</feature>
<evidence type="ECO:0000256" key="3">
    <source>
        <dbReference type="SAM" id="MobiDB-lite"/>
    </source>
</evidence>
<feature type="compositionally biased region" description="Polar residues" evidence="3">
    <location>
        <begin position="933"/>
        <end position="946"/>
    </location>
</feature>
<dbReference type="GO" id="GO:0008017">
    <property type="term" value="F:microtubule binding"/>
    <property type="evidence" value="ECO:0007669"/>
    <property type="project" value="TreeGrafter"/>
</dbReference>
<dbReference type="InterPro" id="IPR036859">
    <property type="entry name" value="CAP-Gly_dom_sf"/>
</dbReference>
<evidence type="ECO:0000256" key="2">
    <source>
        <dbReference type="SAM" id="Coils"/>
    </source>
</evidence>
<feature type="coiled-coil region" evidence="2">
    <location>
        <begin position="1091"/>
        <end position="1236"/>
    </location>
</feature>
<feature type="compositionally biased region" description="Polar residues" evidence="3">
    <location>
        <begin position="255"/>
        <end position="270"/>
    </location>
</feature>
<feature type="compositionally biased region" description="Basic and acidic residues" evidence="3">
    <location>
        <begin position="386"/>
        <end position="395"/>
    </location>
</feature>
<dbReference type="InterPro" id="IPR000938">
    <property type="entry name" value="CAP-Gly_domain"/>
</dbReference>
<dbReference type="CTD" id="33526"/>
<feature type="compositionally biased region" description="Polar residues" evidence="3">
    <location>
        <begin position="836"/>
        <end position="884"/>
    </location>
</feature>
<evidence type="ECO:0000259" key="4">
    <source>
        <dbReference type="PROSITE" id="PS50245"/>
    </source>
</evidence>
<feature type="compositionally biased region" description="Basic and acidic residues" evidence="3">
    <location>
        <begin position="563"/>
        <end position="576"/>
    </location>
</feature>
<dbReference type="EnsemblMetazoa" id="XM_024229140.1">
    <property type="protein sequence ID" value="XP_024084908.1"/>
    <property type="gene ID" value="LOC106667704"/>
</dbReference>
<feature type="compositionally biased region" description="Acidic residues" evidence="3">
    <location>
        <begin position="1488"/>
        <end position="1500"/>
    </location>
</feature>
<dbReference type="InterPro" id="IPR051293">
    <property type="entry name" value="MTUS1/CCDC69"/>
</dbReference>
<feature type="compositionally biased region" description="Basic and acidic residues" evidence="3">
    <location>
        <begin position="1402"/>
        <end position="1413"/>
    </location>
</feature>
<name>A0A8I6SNI2_CIMLE</name>
<feature type="compositionally biased region" description="Polar residues" evidence="3">
    <location>
        <begin position="803"/>
        <end position="825"/>
    </location>
</feature>
<feature type="compositionally biased region" description="Polar residues" evidence="3">
    <location>
        <begin position="543"/>
        <end position="552"/>
    </location>
</feature>
<keyword evidence="1 2" id="KW-0175">Coiled coil</keyword>
<dbReference type="OrthoDB" id="10038993at2759"/>
<accession>A0A8I6SNI2</accession>
<dbReference type="Pfam" id="PF01302">
    <property type="entry name" value="CAP_GLY"/>
    <property type="match status" value="1"/>
</dbReference>
<dbReference type="PROSITE" id="PS50245">
    <property type="entry name" value="CAP_GLY_2"/>
    <property type="match status" value="1"/>
</dbReference>
<feature type="compositionally biased region" description="Basic and acidic residues" evidence="3">
    <location>
        <begin position="1513"/>
        <end position="1525"/>
    </location>
</feature>
<feature type="region of interest" description="Disordered" evidence="3">
    <location>
        <begin position="1366"/>
        <end position="1413"/>
    </location>
</feature>
<dbReference type="KEGG" id="clec:106667704"/>
<feature type="region of interest" description="Disordered" evidence="3">
    <location>
        <begin position="463"/>
        <end position="504"/>
    </location>
</feature>
<dbReference type="SMART" id="SM01052">
    <property type="entry name" value="CAP_GLY"/>
    <property type="match status" value="1"/>
</dbReference>
<reference evidence="5" key="1">
    <citation type="submission" date="2022-01" db="UniProtKB">
        <authorList>
            <consortium name="EnsemblMetazoa"/>
        </authorList>
    </citation>
    <scope>IDENTIFICATION</scope>
</reference>
<protein>
    <recommendedName>
        <fullName evidence="4">CAP-Gly domain-containing protein</fullName>
    </recommendedName>
</protein>
<feature type="region of interest" description="Disordered" evidence="3">
    <location>
        <begin position="632"/>
        <end position="702"/>
    </location>
</feature>
<organism evidence="5 6">
    <name type="scientific">Cimex lectularius</name>
    <name type="common">Bed bug</name>
    <name type="synonym">Acanthia lectularia</name>
    <dbReference type="NCBI Taxonomy" id="79782"/>
    <lineage>
        <taxon>Eukaryota</taxon>
        <taxon>Metazoa</taxon>
        <taxon>Ecdysozoa</taxon>
        <taxon>Arthropoda</taxon>
        <taxon>Hexapoda</taxon>
        <taxon>Insecta</taxon>
        <taxon>Pterygota</taxon>
        <taxon>Neoptera</taxon>
        <taxon>Paraneoptera</taxon>
        <taxon>Hemiptera</taxon>
        <taxon>Heteroptera</taxon>
        <taxon>Panheteroptera</taxon>
        <taxon>Cimicomorpha</taxon>
        <taxon>Cimicidae</taxon>
        <taxon>Cimex</taxon>
    </lineage>
</organism>
<feature type="region of interest" description="Disordered" evidence="3">
    <location>
        <begin position="248"/>
        <end position="270"/>
    </location>
</feature>
<dbReference type="SUPFAM" id="SSF74924">
    <property type="entry name" value="Cap-Gly domain"/>
    <property type="match status" value="1"/>
</dbReference>
<dbReference type="PANTHER" id="PTHR24200">
    <property type="entry name" value="TOUCAN, ISOFORM A"/>
    <property type="match status" value="1"/>
</dbReference>
<dbReference type="PANTHER" id="PTHR24200:SF11">
    <property type="entry name" value="TOUCAN, ISOFORM A"/>
    <property type="match status" value="1"/>
</dbReference>
<dbReference type="GeneID" id="106667704"/>
<dbReference type="GO" id="GO:0005634">
    <property type="term" value="C:nucleus"/>
    <property type="evidence" value="ECO:0007669"/>
    <property type="project" value="TreeGrafter"/>
</dbReference>
<feature type="region of interest" description="Disordered" evidence="3">
    <location>
        <begin position="40"/>
        <end position="80"/>
    </location>
</feature>
<feature type="domain" description="CAP-Gly" evidence="4">
    <location>
        <begin position="181"/>
        <end position="223"/>
    </location>
</feature>
<dbReference type="Gene3D" id="2.30.30.190">
    <property type="entry name" value="CAP Gly-rich-like domain"/>
    <property type="match status" value="1"/>
</dbReference>
<sequence length="1554" mass="172806">MSKWERRAGGGRRGGSRVAAIVLSVSRSGKFLFCAVPSEQYARESAADSSASETGRTAGASWDKVSTESKIPVRGKAQPTTKTFSRLATNISNKVRAHLSTDSSKLRPSSGTILGFLTSGSRSKGSKRTLQRPSAFYQPLVPDWRARSENCSPIRERVTKDSLGQRVYALGSKPGILRYFGKTDIGEGNWCGIELDEPDGANDGSLDNVKYFSCPPLHGIFVHEGNVSLISTVDSGPHSLLLTDAVSPEDDVSPTVPSVHSRPSSQISTPGSTSLPLFELTVSSLNSSVGSLIPRAQNSIQDTSIQSKHSSFEQDESLGILTPDQMSDFTLNCALEEQLQRTPSTGELSSFMLQDVSIDAISETYGYSSKDVDLEERLSSPLMESKQSKEFSKEPEDIDASVSKQTSDSKVSKKEFFDFRQDRTPSLEDLPLDMSSEEAKSEARTMSVPPVSSFITSITSITSLDNGYQGDGEWSRPASRGPEHSPSAHAKPKPKLDPMTDSDFFTESDADVHEECAGHRRAQVIDGTLYGALPQPGGGPLGNQVQRFSPTTEEMDSSGIFSDLEKKFEEPVWEKSDEVEDERIASPEGSIMTVSSKSDQSLKKISPTTFSTLITEKLDNIKNLINSEECNVLPDVEEDQSDKTPRTLQKQNSDSPNGKKFKMPKRNVVSKIKTMMSNQPSAKTVDNENQENRVPRTVKKGRWDAVMNKIAQNQAQEKTTPKIKEVKSKVFSGIMSSPPKTNSRPVAANGCRKANSTRCLSTAQSISSRSLRDITTIKTKRYESRRSRVRSSESSLQGPIVGSQASSRNSSISDLSQAKTMSTPRSSKKREPRCSSPLSDGSTNSSASQAQKRSQPSIGSELQTPQQKSPKSPSNGTNVGSAEKSNLARKSAPRRSILSTKPQPLRDQNRVNNVGGKSENGFAYKESPVGRGKTQTHLSSVPKSTPTPDPKAVAAINHASKGAEALAILVNYLVYQVDAFSTPKLKKDIENLNIEWLKTKQELEEAKVNYDKLKSEYDLEKKNHDESFDEAYKAYEDEKNELSEKFKEEYNKLSQFHKEKLNEIRSDFEAKEKLLKDKYDREIECLQHSQLEQLNKQKKESNLEKENMKKEYLKIIAEGNNREESLVKKLEEVQKEFEQLKQKSEQFLTTVGKDAKLKMSIQQTNELQQEIDSLRSVLELKSAELLELRRQSQIWQRDAEQLPLAQHKVTTLHARVEDLQARLNDKESNEQKLVQEIGTLSQKVEKESTQKKRLSMYNEELQWKLKKNYEVVNAMAALSGTGVTTPVKGEGRTGYSLSKTASEADIDGQKYFSHQRNCSTPVDSPKVKAVIEKNESIAWMLDMYDEPECIASKILQRAQSMKCTATTQMKPTQLKCRNRSSKSLSVSLPRKASRSKSSPCTPERKSPDDESWDEHITEEVIVVESIGDRSVLELFEVDNTEIHIEDHPKKEPSEEDIEMLRRVEEPGYRADVSVPKESGGEAMISGEASDDDDVVDDDIDSIQISTSDEDFSDHEVDSSLNDPDLKIDSLYSNSIQQELEKSLYQTDYIMNSQD</sequence>
<evidence type="ECO:0000313" key="6">
    <source>
        <dbReference type="Proteomes" id="UP000494040"/>
    </source>
</evidence>
<feature type="compositionally biased region" description="Polar residues" evidence="3">
    <location>
        <begin position="734"/>
        <end position="744"/>
    </location>
</feature>
<feature type="region of interest" description="Disordered" evidence="3">
    <location>
        <begin position="731"/>
        <end position="949"/>
    </location>
</feature>
<feature type="compositionally biased region" description="Polar residues" evidence="3">
    <location>
        <begin position="754"/>
        <end position="769"/>
    </location>
</feature>
<feature type="region of interest" description="Disordered" evidence="3">
    <location>
        <begin position="529"/>
        <end position="603"/>
    </location>
</feature>
<dbReference type="Proteomes" id="UP000494040">
    <property type="component" value="Unassembled WGS sequence"/>
</dbReference>
<feature type="compositionally biased region" description="Polar residues" evidence="3">
    <location>
        <begin position="646"/>
        <end position="656"/>
    </location>
</feature>
<feature type="region of interest" description="Disordered" evidence="3">
    <location>
        <begin position="378"/>
        <end position="406"/>
    </location>
</feature>
<dbReference type="RefSeq" id="XP_024084908.1">
    <property type="nucleotide sequence ID" value="XM_024229140.1"/>
</dbReference>
<proteinExistence type="predicted"/>
<dbReference type="OMA" id="QERSHEC"/>
<feature type="region of interest" description="Disordered" evidence="3">
    <location>
        <begin position="1464"/>
        <end position="1525"/>
    </location>
</feature>
<evidence type="ECO:0000256" key="1">
    <source>
        <dbReference type="ARBA" id="ARBA00023054"/>
    </source>
</evidence>